<proteinExistence type="predicted"/>
<keyword evidence="3" id="KW-1185">Reference proteome</keyword>
<comment type="caution">
    <text evidence="2">The sequence shown here is derived from an EMBL/GenBank/DDBJ whole genome shotgun (WGS) entry which is preliminary data.</text>
</comment>
<gene>
    <name evidence="2" type="ORF">Q8A67_010820</name>
</gene>
<feature type="compositionally biased region" description="Basic and acidic residues" evidence="1">
    <location>
        <begin position="97"/>
        <end position="112"/>
    </location>
</feature>
<evidence type="ECO:0000313" key="3">
    <source>
        <dbReference type="Proteomes" id="UP001187343"/>
    </source>
</evidence>
<feature type="region of interest" description="Disordered" evidence="1">
    <location>
        <begin position="1"/>
        <end position="178"/>
    </location>
</feature>
<organism evidence="2 3">
    <name type="scientific">Cirrhinus molitorella</name>
    <name type="common">mud carp</name>
    <dbReference type="NCBI Taxonomy" id="172907"/>
    <lineage>
        <taxon>Eukaryota</taxon>
        <taxon>Metazoa</taxon>
        <taxon>Chordata</taxon>
        <taxon>Craniata</taxon>
        <taxon>Vertebrata</taxon>
        <taxon>Euteleostomi</taxon>
        <taxon>Actinopterygii</taxon>
        <taxon>Neopterygii</taxon>
        <taxon>Teleostei</taxon>
        <taxon>Ostariophysi</taxon>
        <taxon>Cypriniformes</taxon>
        <taxon>Cyprinidae</taxon>
        <taxon>Labeoninae</taxon>
        <taxon>Labeonini</taxon>
        <taxon>Cirrhinus</taxon>
    </lineage>
</organism>
<protein>
    <submittedName>
        <fullName evidence="2">Uncharacterized protein</fullName>
    </submittedName>
</protein>
<evidence type="ECO:0000256" key="1">
    <source>
        <dbReference type="SAM" id="MobiDB-lite"/>
    </source>
</evidence>
<feature type="compositionally biased region" description="Basic and acidic residues" evidence="1">
    <location>
        <begin position="65"/>
        <end position="90"/>
    </location>
</feature>
<dbReference type="Proteomes" id="UP001187343">
    <property type="component" value="Unassembled WGS sequence"/>
</dbReference>
<name>A0AA88TNZ8_9TELE</name>
<dbReference type="EMBL" id="JAUYZG010000010">
    <property type="protein sequence ID" value="KAK2896332.1"/>
    <property type="molecule type" value="Genomic_DNA"/>
</dbReference>
<reference evidence="2" key="1">
    <citation type="submission" date="2023-08" db="EMBL/GenBank/DDBJ databases">
        <title>Chromosome-level Genome Assembly of mud carp (Cirrhinus molitorella).</title>
        <authorList>
            <person name="Liu H."/>
        </authorList>
    </citation>
    <scope>NUCLEOTIDE SEQUENCE</scope>
    <source>
        <strain evidence="2">Prfri</strain>
        <tissue evidence="2">Muscle</tissue>
    </source>
</reference>
<accession>A0AA88TNZ8</accession>
<feature type="compositionally biased region" description="Basic residues" evidence="1">
    <location>
        <begin position="1"/>
        <end position="12"/>
    </location>
</feature>
<evidence type="ECO:0000313" key="2">
    <source>
        <dbReference type="EMBL" id="KAK2896332.1"/>
    </source>
</evidence>
<feature type="compositionally biased region" description="Low complexity" evidence="1">
    <location>
        <begin position="130"/>
        <end position="145"/>
    </location>
</feature>
<sequence length="219" mass="24120">MTRRYRLLRRRSQATPSDRVARVTSTMLSVLGSTEENELTAKPLLTGESESQEPSVHPPSPLSTPEEHSYPDHEAALNKLLEEYRGHQEGSDPTPNLKKDKVVVDEVKRPQTPEHPTTSRPVRARKATKRAASSPPSSSPSTSSSQQAREGPGTTESNLEGPTGPKGKRLNFRQRERIDTRGRGLLLPVVRLSLMMSPQKMVAQNLVGLAQKKKTAGPH</sequence>
<feature type="compositionally biased region" description="Polar residues" evidence="1">
    <location>
        <begin position="23"/>
        <end position="34"/>
    </location>
</feature>
<dbReference type="AlphaFoldDB" id="A0AA88TNZ8"/>